<evidence type="ECO:0000256" key="3">
    <source>
        <dbReference type="ARBA" id="ARBA00022517"/>
    </source>
</evidence>
<dbReference type="InterPro" id="IPR011989">
    <property type="entry name" value="ARM-like"/>
</dbReference>
<evidence type="ECO:0000313" key="10">
    <source>
        <dbReference type="EMBL" id="KAJ8905310.1"/>
    </source>
</evidence>
<evidence type="ECO:0000256" key="7">
    <source>
        <dbReference type="RuleBase" id="RU367065"/>
    </source>
</evidence>
<name>A0AAV8URX5_9RHOD</name>
<keyword evidence="4 7" id="KW-0698">rRNA processing</keyword>
<reference evidence="10 11" key="1">
    <citation type="journal article" date="2023" name="Nat. Commun.">
        <title>Origin of minicircular mitochondrial genomes in red algae.</title>
        <authorList>
            <person name="Lee Y."/>
            <person name="Cho C.H."/>
            <person name="Lee Y.M."/>
            <person name="Park S.I."/>
            <person name="Yang J.H."/>
            <person name="West J.A."/>
            <person name="Bhattacharya D."/>
            <person name="Yoon H.S."/>
        </authorList>
    </citation>
    <scope>NUCLEOTIDE SEQUENCE [LARGE SCALE GENOMIC DNA]</scope>
    <source>
        <strain evidence="10 11">CCMP1338</strain>
        <tissue evidence="10">Whole cell</tissue>
    </source>
</reference>
<dbReference type="GO" id="GO:0032040">
    <property type="term" value="C:small-subunit processome"/>
    <property type="evidence" value="ECO:0007669"/>
    <property type="project" value="TreeGrafter"/>
</dbReference>
<evidence type="ECO:0000256" key="2">
    <source>
        <dbReference type="ARBA" id="ARBA00010559"/>
    </source>
</evidence>
<keyword evidence="6 7" id="KW-0687">Ribonucleoprotein</keyword>
<comment type="function">
    <text evidence="7">Involved in nucleolar processing of pre-18S ribosomal RNA.</text>
</comment>
<dbReference type="InterPro" id="IPR016024">
    <property type="entry name" value="ARM-type_fold"/>
</dbReference>
<dbReference type="InterPro" id="IPR012954">
    <property type="entry name" value="BP28_C_dom"/>
</dbReference>
<dbReference type="GO" id="GO:0034455">
    <property type="term" value="C:t-UTP complex"/>
    <property type="evidence" value="ECO:0007669"/>
    <property type="project" value="TreeGrafter"/>
</dbReference>
<dbReference type="GO" id="GO:0030515">
    <property type="term" value="F:snoRNA binding"/>
    <property type="evidence" value="ECO:0007669"/>
    <property type="project" value="TreeGrafter"/>
</dbReference>
<dbReference type="Gene3D" id="1.25.10.10">
    <property type="entry name" value="Leucine-rich Repeat Variant"/>
    <property type="match status" value="1"/>
</dbReference>
<organism evidence="10 11">
    <name type="scientific">Rhodosorus marinus</name>
    <dbReference type="NCBI Taxonomy" id="101924"/>
    <lineage>
        <taxon>Eukaryota</taxon>
        <taxon>Rhodophyta</taxon>
        <taxon>Stylonematophyceae</taxon>
        <taxon>Stylonematales</taxon>
        <taxon>Stylonemataceae</taxon>
        <taxon>Rhodosorus</taxon>
    </lineage>
</organism>
<proteinExistence type="inferred from homology"/>
<keyword evidence="3 7" id="KW-0690">Ribosome biogenesis</keyword>
<dbReference type="InterPro" id="IPR040191">
    <property type="entry name" value="UTP10"/>
</dbReference>
<keyword evidence="5 7" id="KW-0539">Nucleus</keyword>
<evidence type="ECO:0000256" key="8">
    <source>
        <dbReference type="SAM" id="MobiDB-lite"/>
    </source>
</evidence>
<dbReference type="GO" id="GO:0000462">
    <property type="term" value="P:maturation of SSU-rRNA from tricistronic rRNA transcript (SSU-rRNA, 5.8S rRNA, LSU-rRNA)"/>
    <property type="evidence" value="ECO:0007669"/>
    <property type="project" value="TreeGrafter"/>
</dbReference>
<dbReference type="SUPFAM" id="SSF48371">
    <property type="entry name" value="ARM repeat"/>
    <property type="match status" value="1"/>
</dbReference>
<comment type="subcellular location">
    <subcellularLocation>
        <location evidence="1 7">Nucleus</location>
        <location evidence="1 7">Nucleolus</location>
    </subcellularLocation>
</comment>
<evidence type="ECO:0000256" key="1">
    <source>
        <dbReference type="ARBA" id="ARBA00004604"/>
    </source>
</evidence>
<evidence type="ECO:0000259" key="9">
    <source>
        <dbReference type="SMART" id="SM01036"/>
    </source>
</evidence>
<accession>A0AAV8URX5</accession>
<gene>
    <name evidence="10" type="ORF">NDN08_001817</name>
</gene>
<dbReference type="Pfam" id="PF08146">
    <property type="entry name" value="BP28CT"/>
    <property type="match status" value="1"/>
</dbReference>
<feature type="region of interest" description="Disordered" evidence="8">
    <location>
        <begin position="1849"/>
        <end position="1869"/>
    </location>
</feature>
<evidence type="ECO:0000313" key="11">
    <source>
        <dbReference type="Proteomes" id="UP001157974"/>
    </source>
</evidence>
<dbReference type="PANTHER" id="PTHR13457">
    <property type="entry name" value="BAP28"/>
    <property type="match status" value="1"/>
</dbReference>
<comment type="similarity">
    <text evidence="2 7">Belongs to the HEATR1/UTP10 family.</text>
</comment>
<dbReference type="EMBL" id="JAMWBK010000005">
    <property type="protein sequence ID" value="KAJ8905310.1"/>
    <property type="molecule type" value="Genomic_DNA"/>
</dbReference>
<dbReference type="Proteomes" id="UP001157974">
    <property type="component" value="Unassembled WGS sequence"/>
</dbReference>
<comment type="caution">
    <text evidence="10">The sequence shown here is derived from an EMBL/GenBank/DDBJ whole genome shotgun (WGS) entry which is preliminary data.</text>
</comment>
<feature type="domain" description="BP28 C-terminal" evidence="9">
    <location>
        <begin position="1706"/>
        <end position="1895"/>
    </location>
</feature>
<dbReference type="SMART" id="SM01036">
    <property type="entry name" value="BP28CT"/>
    <property type="match status" value="1"/>
</dbReference>
<dbReference type="GO" id="GO:0030686">
    <property type="term" value="C:90S preribosome"/>
    <property type="evidence" value="ECO:0007669"/>
    <property type="project" value="TreeGrafter"/>
</dbReference>
<protein>
    <recommendedName>
        <fullName evidence="7">HEAT repeat-containing protein 1</fullName>
    </recommendedName>
</protein>
<evidence type="ECO:0000256" key="4">
    <source>
        <dbReference type="ARBA" id="ARBA00022552"/>
    </source>
</evidence>
<evidence type="ECO:0000256" key="6">
    <source>
        <dbReference type="ARBA" id="ARBA00023274"/>
    </source>
</evidence>
<sequence>MAIAAELTRLKGKQLGVTGVDDVAFGTTSILFDVKKASSAPLEDIAALGANGALHLSRLDRRFVELAGILFSGKVVDRQVLEKEKLQAVESAVQKFCLLASPFFLLPPTQKCIEWLLRGWSSADFPSDIHHLALLAVPYHETPQCARLLYVLLGRGDRGAIASLVTSCWEPLRKAASEGKYIPRKTLGRLPVTFFHEIAKVAARSAKGNVQSSTLLSFYTSLVCERLAEDSPVDESFMKTLFLDATEGLSLKLSRSIPHNEYRMACIVVISSLVQRKGTGAEVLSDGAFKSAGEYIAKILSEEPESAEQSPLAKASLLCLVALCSAANVKELPENVFRFLVKCKGLGKNTTEAKRSYGNGVAPLVTAFATSAAKNAHRNRHYFGSFEDFLETAPLDQKFVDTMTMFLDSYATVACAESSWGLGSSVDQLLHKLARSAHLEYLDAAASTFLSQRSGANEDLVKSQIVKAFVNSSLQQFSSGMQSSGIGDQTSLLSGLESPNPEIRLEGTKLLNEESKKAELPEEFVRAAIFGRILDDDLSVRCEALKNERLRSEHYASQVLNALEPLLTEAATCSQGPRKQYVEHMMRLVGYYAGLDGPDRHRALSLLLRYLVIPRSKATRRKFQKPAIEGLGGLYVEVGDACRGMPRSTTAGELDLCYAEKPLAKALAKAAQHSEPFLSLLKRTFALRWKSIGESDREEVWWWLWIGKQLSSNDSTRLEQTPELALSALEACCPLEYSPDQTEAIAEVEELDVQLEKASNGDSRSLAVACARVFLDFGMHEQSLSSDLISRAYDVFLSRGRFRELQELLNFEYFKTGNNREVFLRTAIYTKDATAACMSLGIFVAHVVSTGDHTSKSLAPMVADVLLFATSPNSQKRSAAATSAAFLLKSMEGVRRPSAAVKSTKQLLSEVAQLLPRKKTMGSGKLISAVERAISSVHSELRMGLFFEAGKELIPGRTEGLLHMCSKAFAKIDVDEFRACVGLLQSDDQAWTRSRILVLGMIKDESITPVLENDLENCQQQLLSIACTCKTPELQIAALEAIGRVFPASSGVLRERLVLAWCRVLGGQGSLEGTAMAKPIAHMLGGITAEDLTKILAGFHTHLQKKNWSAKKRKSEPAVEQENEISARTIDALLESIQDSDSMQKIIGSKDLVKPLFDLLSELTTALKEDEDTEERLYVVQTSLSCLNTILSAERGRSNLIKVSDVRLLMGLFNSEDVPIRVRSLAATELVATIATQFPAKVGPEIISFVRHMITDTKYHSRDTTLSSITRVVKPLVDTKVSLDALMVEVVEGAAEIEERRLRQEVLAAAVDCIGADVALVKVIELWGDQEGEKKASFFDVLGSYSCTEQQAAMIRFMRECQGKPAEEMHAGIVTVGEYLGSPTFLSSVEDFLGEESGLVQQNFQDMIEVLLLSKEKDVKENTRTDVIDNVLETVITLISTTQFCQCLEKLLATSVAEKKLEALEAFTKRVEISELLVVSGDRDADQAQLYARIFKELPDLMLNRNSAPTLVQAVITAIDKCCLNVSSGNQGLLAPLMKPVLEIAQSEDVELSCSAILCIQSLLITLQAKCVPIVPGTLAVLAKRMSANVEEQDESLNKRERKSVHEACVLTIDSMLYSVPQFFSGKNFEIIFQSMLEDSVYSLATTKQVLEGFAQKCEPRFFLPAVSAAMGSYFREARGSTAESAVAQMERLLNCLNYFIEVADKSNIRKHRLDVVLMIFRSAELRRRLRLKTETRAESFEGFVGRAEMMAITCFVSLAMKLREVDFRDVFDKFLEWSEGSGRCLSDAVGKELSSTQKYLDRSIVLQKCLCELLERVQVLFAPFVTPLLDRTMELLVGLPEDQLAKLNTDSQSSRKRKRKSVDKSSHLTTQLKTATESSLRMLGLYFTFTEDTVSDRVFDKTLEALVEVLELPRMNGDVVKNAIASFASRSFKNAKEESEGSRRLSTVNRLVILKVRTNNSSLRLQVTECILAIAQRLGEAYLPCLPEAMSFLADLIDDEDLEVEAKARELGQLLEELSGEPILAQLKE</sequence>
<dbReference type="PANTHER" id="PTHR13457:SF1">
    <property type="entry name" value="HEAT REPEAT-CONTAINING PROTEIN 1"/>
    <property type="match status" value="1"/>
</dbReference>
<dbReference type="GO" id="GO:0045943">
    <property type="term" value="P:positive regulation of transcription by RNA polymerase I"/>
    <property type="evidence" value="ECO:0007669"/>
    <property type="project" value="TreeGrafter"/>
</dbReference>
<keyword evidence="11" id="KW-1185">Reference proteome</keyword>
<evidence type="ECO:0000256" key="5">
    <source>
        <dbReference type="ARBA" id="ARBA00023242"/>
    </source>
</evidence>